<protein>
    <submittedName>
        <fullName evidence="1">Phage major head protein</fullName>
    </submittedName>
</protein>
<gene>
    <name evidence="1" type="ORF">EVA_13105</name>
</gene>
<dbReference type="InterPro" id="IPR035198">
    <property type="entry name" value="SU10_MCP"/>
</dbReference>
<name>J9GH95_9ZZZZ</name>
<dbReference type="EMBL" id="AMCI01004098">
    <property type="protein sequence ID" value="EJW98789.1"/>
    <property type="molecule type" value="Genomic_DNA"/>
</dbReference>
<feature type="non-terminal residue" evidence="1">
    <location>
        <position position="109"/>
    </location>
</feature>
<comment type="caution">
    <text evidence="1">The sequence shown here is derived from an EMBL/GenBank/DDBJ whole genome shotgun (WGS) entry which is preliminary data.</text>
</comment>
<dbReference type="Pfam" id="PF17236">
    <property type="entry name" value="SU10_MCP"/>
    <property type="match status" value="1"/>
</dbReference>
<evidence type="ECO:0000313" key="1">
    <source>
        <dbReference type="EMBL" id="EJW98789.1"/>
    </source>
</evidence>
<dbReference type="AlphaFoldDB" id="J9GH95"/>
<proteinExistence type="predicted"/>
<reference evidence="1" key="1">
    <citation type="journal article" date="2012" name="PLoS ONE">
        <title>Gene sets for utilization of primary and secondary nutrition supplies in the distal gut of endangered iberian lynx.</title>
        <authorList>
            <person name="Alcaide M."/>
            <person name="Messina E."/>
            <person name="Richter M."/>
            <person name="Bargiela R."/>
            <person name="Peplies J."/>
            <person name="Huws S.A."/>
            <person name="Newbold C.J."/>
            <person name="Golyshin P.N."/>
            <person name="Simon M.A."/>
            <person name="Lopez G."/>
            <person name="Yakimov M.M."/>
            <person name="Ferrer M."/>
        </authorList>
    </citation>
    <scope>NUCLEOTIDE SEQUENCE</scope>
</reference>
<accession>J9GH95</accession>
<sequence length="109" mass="12375">MANDVNRKLVGNNGSFSYDSVGNAEDLHDILININPNRTKFLSKFGTAEKAVSTNFNWFTERLRPPQDNAHLEKEDYTFSEIGTQEGLSNYIQHFQNSGFITDTQNSIK</sequence>
<organism evidence="1">
    <name type="scientific">gut metagenome</name>
    <dbReference type="NCBI Taxonomy" id="749906"/>
    <lineage>
        <taxon>unclassified sequences</taxon>
        <taxon>metagenomes</taxon>
        <taxon>organismal metagenomes</taxon>
    </lineage>
</organism>